<name>A0A8J6TMY6_9BACT</name>
<evidence type="ECO:0000313" key="7">
    <source>
        <dbReference type="EMBL" id="MBC8362454.1"/>
    </source>
</evidence>
<reference evidence="7 8" key="1">
    <citation type="submission" date="2020-08" db="EMBL/GenBank/DDBJ databases">
        <title>Bridging the membrane lipid divide: bacteria of the FCB group superphylum have the potential to synthesize archaeal ether lipids.</title>
        <authorList>
            <person name="Villanueva L."/>
            <person name="Von Meijenfeldt F.A.B."/>
            <person name="Westbye A.B."/>
            <person name="Yadav S."/>
            <person name="Hopmans E.C."/>
            <person name="Dutilh B.E."/>
            <person name="Sinninghe Damste J.S."/>
        </authorList>
    </citation>
    <scope>NUCLEOTIDE SEQUENCE [LARGE SCALE GENOMIC DNA]</scope>
    <source>
        <strain evidence="7">NIOZ-UU30</strain>
    </source>
</reference>
<sequence length="227" mass="24876">MENQKPLLTICNLSVFYGDVQVLFKVNLTICAGQIISVVGPNGSGKTTLLKAVAGLLRPVQGVISFAHESIERLRVHEVVRRGLVYVPEGMKVFPYMSVLENLEVGAYTSRDQAAGRLSFVFEIFPVLADKRRRPAGTLSGGQKRMLTVARGLMSGARMLLLDDPFLGLAPKDVSRLCDTLKQIRRHGITLFMAGQHVRRILKVATKAYLLEEGKITLSGSGEQLLG</sequence>
<evidence type="ECO:0000256" key="2">
    <source>
        <dbReference type="ARBA" id="ARBA00022448"/>
    </source>
</evidence>
<dbReference type="GO" id="GO:0015658">
    <property type="term" value="F:branched-chain amino acid transmembrane transporter activity"/>
    <property type="evidence" value="ECO:0007669"/>
    <property type="project" value="TreeGrafter"/>
</dbReference>
<dbReference type="InterPro" id="IPR003593">
    <property type="entry name" value="AAA+_ATPase"/>
</dbReference>
<evidence type="ECO:0000256" key="4">
    <source>
        <dbReference type="ARBA" id="ARBA00022840"/>
    </source>
</evidence>
<comment type="similarity">
    <text evidence="1">Belongs to the ABC transporter superfamily.</text>
</comment>
<keyword evidence="3" id="KW-0547">Nucleotide-binding</keyword>
<evidence type="ECO:0000313" key="8">
    <source>
        <dbReference type="Proteomes" id="UP000603434"/>
    </source>
</evidence>
<evidence type="ECO:0000256" key="5">
    <source>
        <dbReference type="ARBA" id="ARBA00022970"/>
    </source>
</evidence>
<dbReference type="PROSITE" id="PS50893">
    <property type="entry name" value="ABC_TRANSPORTER_2"/>
    <property type="match status" value="1"/>
</dbReference>
<protein>
    <submittedName>
        <fullName evidence="7">ABC transporter ATP-binding protein</fullName>
    </submittedName>
</protein>
<accession>A0A8J6TMY6</accession>
<dbReference type="InterPro" id="IPR027417">
    <property type="entry name" value="P-loop_NTPase"/>
</dbReference>
<dbReference type="InterPro" id="IPR017871">
    <property type="entry name" value="ABC_transporter-like_CS"/>
</dbReference>
<keyword evidence="4 7" id="KW-0067">ATP-binding</keyword>
<dbReference type="GO" id="GO:0015807">
    <property type="term" value="P:L-amino acid transport"/>
    <property type="evidence" value="ECO:0007669"/>
    <property type="project" value="TreeGrafter"/>
</dbReference>
<dbReference type="PANTHER" id="PTHR43820:SF4">
    <property type="entry name" value="HIGH-AFFINITY BRANCHED-CHAIN AMINO ACID TRANSPORT ATP-BINDING PROTEIN LIVF"/>
    <property type="match status" value="1"/>
</dbReference>
<evidence type="ECO:0000256" key="3">
    <source>
        <dbReference type="ARBA" id="ARBA00022741"/>
    </source>
</evidence>
<organism evidence="7 8">
    <name type="scientific">Candidatus Desulfatibia profunda</name>
    <dbReference type="NCBI Taxonomy" id="2841695"/>
    <lineage>
        <taxon>Bacteria</taxon>
        <taxon>Pseudomonadati</taxon>
        <taxon>Thermodesulfobacteriota</taxon>
        <taxon>Desulfobacteria</taxon>
        <taxon>Desulfobacterales</taxon>
        <taxon>Desulfobacterales incertae sedis</taxon>
        <taxon>Candidatus Desulfatibia</taxon>
    </lineage>
</organism>
<feature type="non-terminal residue" evidence="7">
    <location>
        <position position="227"/>
    </location>
</feature>
<dbReference type="GO" id="GO:0005524">
    <property type="term" value="F:ATP binding"/>
    <property type="evidence" value="ECO:0007669"/>
    <property type="project" value="UniProtKB-KW"/>
</dbReference>
<keyword evidence="2" id="KW-0813">Transport</keyword>
<gene>
    <name evidence="7" type="ORF">H8E23_13770</name>
</gene>
<dbReference type="PANTHER" id="PTHR43820">
    <property type="entry name" value="HIGH-AFFINITY BRANCHED-CHAIN AMINO ACID TRANSPORT ATP-BINDING PROTEIN LIVF"/>
    <property type="match status" value="1"/>
</dbReference>
<dbReference type="AlphaFoldDB" id="A0A8J6TMY6"/>
<dbReference type="GO" id="GO:0016887">
    <property type="term" value="F:ATP hydrolysis activity"/>
    <property type="evidence" value="ECO:0007669"/>
    <property type="project" value="InterPro"/>
</dbReference>
<feature type="domain" description="ABC transporter" evidence="6">
    <location>
        <begin position="8"/>
        <end position="227"/>
    </location>
</feature>
<evidence type="ECO:0000256" key="1">
    <source>
        <dbReference type="ARBA" id="ARBA00005417"/>
    </source>
</evidence>
<dbReference type="SMART" id="SM00382">
    <property type="entry name" value="AAA"/>
    <property type="match status" value="1"/>
</dbReference>
<dbReference type="InterPro" id="IPR052156">
    <property type="entry name" value="BCAA_Transport_ATP-bd_LivF"/>
</dbReference>
<comment type="caution">
    <text evidence="7">The sequence shown here is derived from an EMBL/GenBank/DDBJ whole genome shotgun (WGS) entry which is preliminary data.</text>
</comment>
<dbReference type="Pfam" id="PF00005">
    <property type="entry name" value="ABC_tran"/>
    <property type="match status" value="1"/>
</dbReference>
<evidence type="ECO:0000259" key="6">
    <source>
        <dbReference type="PROSITE" id="PS50893"/>
    </source>
</evidence>
<dbReference type="InterPro" id="IPR003439">
    <property type="entry name" value="ABC_transporter-like_ATP-bd"/>
</dbReference>
<dbReference type="Proteomes" id="UP000603434">
    <property type="component" value="Unassembled WGS sequence"/>
</dbReference>
<keyword evidence="5" id="KW-0029">Amino-acid transport</keyword>
<proteinExistence type="inferred from homology"/>
<dbReference type="EMBL" id="JACNJH010000193">
    <property type="protein sequence ID" value="MBC8362454.1"/>
    <property type="molecule type" value="Genomic_DNA"/>
</dbReference>
<dbReference type="Gene3D" id="3.40.50.300">
    <property type="entry name" value="P-loop containing nucleotide triphosphate hydrolases"/>
    <property type="match status" value="1"/>
</dbReference>
<dbReference type="PROSITE" id="PS00211">
    <property type="entry name" value="ABC_TRANSPORTER_1"/>
    <property type="match status" value="1"/>
</dbReference>
<dbReference type="SUPFAM" id="SSF52540">
    <property type="entry name" value="P-loop containing nucleoside triphosphate hydrolases"/>
    <property type="match status" value="1"/>
</dbReference>
<dbReference type="CDD" id="cd03224">
    <property type="entry name" value="ABC_TM1139_LivF_branched"/>
    <property type="match status" value="1"/>
</dbReference>